<dbReference type="Pfam" id="PF02108">
    <property type="entry name" value="FliH"/>
    <property type="match status" value="1"/>
</dbReference>
<keyword evidence="7" id="KW-1006">Bacterial flagellum protein export</keyword>
<evidence type="ECO:0000256" key="7">
    <source>
        <dbReference type="ARBA" id="ARBA00023225"/>
    </source>
</evidence>
<keyword evidence="11" id="KW-1185">Reference proteome</keyword>
<dbReference type="GO" id="GO:0005829">
    <property type="term" value="C:cytosol"/>
    <property type="evidence" value="ECO:0007669"/>
    <property type="project" value="TreeGrafter"/>
</dbReference>
<evidence type="ECO:0000259" key="9">
    <source>
        <dbReference type="Pfam" id="PF02108"/>
    </source>
</evidence>
<keyword evidence="10" id="KW-0282">Flagellum</keyword>
<dbReference type="KEGG" id="dsf:UWK_03075"/>
<keyword evidence="4" id="KW-0813">Transport</keyword>
<protein>
    <recommendedName>
        <fullName evidence="3">Flagellar assembly protein FliH</fullName>
    </recommendedName>
</protein>
<dbReference type="SUPFAM" id="SSF160527">
    <property type="entry name" value="V-type ATPase subunit E-like"/>
    <property type="match status" value="1"/>
</dbReference>
<feature type="compositionally biased region" description="Basic and acidic residues" evidence="8">
    <location>
        <begin position="38"/>
        <end position="59"/>
    </location>
</feature>
<evidence type="ECO:0000256" key="4">
    <source>
        <dbReference type="ARBA" id="ARBA00022448"/>
    </source>
</evidence>
<dbReference type="STRING" id="1167006.UWK_03075"/>
<evidence type="ECO:0000256" key="1">
    <source>
        <dbReference type="ARBA" id="ARBA00003041"/>
    </source>
</evidence>
<evidence type="ECO:0000256" key="3">
    <source>
        <dbReference type="ARBA" id="ARBA00016507"/>
    </source>
</evidence>
<organism evidence="10 11">
    <name type="scientific">Desulfocapsa sulfexigens (strain DSM 10523 / SB164P1)</name>
    <dbReference type="NCBI Taxonomy" id="1167006"/>
    <lineage>
        <taxon>Bacteria</taxon>
        <taxon>Pseudomonadati</taxon>
        <taxon>Thermodesulfobacteriota</taxon>
        <taxon>Desulfobulbia</taxon>
        <taxon>Desulfobulbales</taxon>
        <taxon>Desulfocapsaceae</taxon>
        <taxon>Desulfocapsa</taxon>
    </lineage>
</organism>
<dbReference type="Proteomes" id="UP000011721">
    <property type="component" value="Chromosome"/>
</dbReference>
<reference evidence="11" key="1">
    <citation type="journal article" date="2013" name="Stand. Genomic Sci.">
        <title>Complete genome sequence of Desulfocapsa sulfexigens, a marine deltaproteobacterium specialized in disproportionating inorganic sulfur compounds.</title>
        <authorList>
            <person name="Finster K.W."/>
            <person name="Kjeldsen K.U."/>
            <person name="Kube M."/>
            <person name="Reinhardt R."/>
            <person name="Mussmann M."/>
            <person name="Amann R."/>
            <person name="Schreiber L."/>
        </authorList>
    </citation>
    <scope>NUCLEOTIDE SEQUENCE [LARGE SCALE GENOMIC DNA]</scope>
    <source>
        <strain evidence="11">DSM 10523 / SB164P1</strain>
    </source>
</reference>
<proteinExistence type="inferred from homology"/>
<evidence type="ECO:0000256" key="5">
    <source>
        <dbReference type="ARBA" id="ARBA00022795"/>
    </source>
</evidence>
<sequence length="289" mass="31172">MSLSRFYKTNDSFQATNIFDGYAGKSTVPIWESIVKKETVSADDSDHTDNDISDSEKLAESAPNDTPNTIHADDSETPVTADDSPSVPPPISEPVPPSPSPEPAVDVEEIRKKAFAAGLESGRKQAEEDFENSARTLLCICNELDRLRETILKNSSGEMKKLVMAISEKIIRHSVAEQEETIIATIKDAINLAVTSDAFQVQINPQDLAVVEARKKEIIDSISGLDNIVLKADATIERGGCKLESDCCTVDATMTSQIKVVHDSVMADTSLTEPALSDQQNSSSSGNTG</sequence>
<dbReference type="AlphaFoldDB" id="M1NJ79"/>
<dbReference type="InterPro" id="IPR051472">
    <property type="entry name" value="T3SS_Stator/FliH"/>
</dbReference>
<keyword evidence="10" id="KW-0966">Cell projection</keyword>
<evidence type="ECO:0000256" key="8">
    <source>
        <dbReference type="SAM" id="MobiDB-lite"/>
    </source>
</evidence>
<comment type="similarity">
    <text evidence="2">Belongs to the FliH family.</text>
</comment>
<keyword evidence="5" id="KW-1005">Bacterial flagellum biogenesis</keyword>
<dbReference type="GO" id="GO:0015031">
    <property type="term" value="P:protein transport"/>
    <property type="evidence" value="ECO:0007669"/>
    <property type="project" value="UniProtKB-KW"/>
</dbReference>
<keyword evidence="6" id="KW-0653">Protein transport</keyword>
<evidence type="ECO:0000313" key="10">
    <source>
        <dbReference type="EMBL" id="AGF79604.1"/>
    </source>
</evidence>
<evidence type="ECO:0000256" key="2">
    <source>
        <dbReference type="ARBA" id="ARBA00006602"/>
    </source>
</evidence>
<dbReference type="RefSeq" id="WP_015405288.1">
    <property type="nucleotide sequence ID" value="NC_020304.1"/>
</dbReference>
<dbReference type="InterPro" id="IPR018035">
    <property type="entry name" value="Flagellar_FliH/T3SS_HrpE"/>
</dbReference>
<evidence type="ECO:0000313" key="11">
    <source>
        <dbReference type="Proteomes" id="UP000011721"/>
    </source>
</evidence>
<dbReference type="EMBL" id="CP003985">
    <property type="protein sequence ID" value="AGF79604.1"/>
    <property type="molecule type" value="Genomic_DNA"/>
</dbReference>
<dbReference type="eggNOG" id="COG1317">
    <property type="taxonomic scope" value="Bacteria"/>
</dbReference>
<evidence type="ECO:0000256" key="6">
    <source>
        <dbReference type="ARBA" id="ARBA00022927"/>
    </source>
</evidence>
<keyword evidence="10" id="KW-0969">Cilium</keyword>
<feature type="domain" description="Flagellar assembly protein FliH/Type III secretion system HrpE" evidence="9">
    <location>
        <begin position="137"/>
        <end position="259"/>
    </location>
</feature>
<dbReference type="PANTHER" id="PTHR34982">
    <property type="entry name" value="YOP PROTEINS TRANSLOCATION PROTEIN L"/>
    <property type="match status" value="1"/>
</dbReference>
<dbReference type="HOGENOM" id="CLU_962184_0_0_7"/>
<accession>M1NJ79</accession>
<dbReference type="GO" id="GO:0044781">
    <property type="term" value="P:bacterial-type flagellum organization"/>
    <property type="evidence" value="ECO:0007669"/>
    <property type="project" value="UniProtKB-KW"/>
</dbReference>
<dbReference type="PANTHER" id="PTHR34982:SF1">
    <property type="entry name" value="FLAGELLAR ASSEMBLY PROTEIN FLIH"/>
    <property type="match status" value="1"/>
</dbReference>
<feature type="region of interest" description="Disordered" evidence="8">
    <location>
        <begin position="38"/>
        <end position="105"/>
    </location>
</feature>
<gene>
    <name evidence="10" type="ordered locus">UWK_03075</name>
</gene>
<dbReference type="OrthoDB" id="5432635at2"/>
<comment type="function">
    <text evidence="1">Needed for flagellar regrowth and assembly.</text>
</comment>
<name>M1NJ79_DESSD</name>
<feature type="compositionally biased region" description="Pro residues" evidence="8">
    <location>
        <begin position="86"/>
        <end position="102"/>
    </location>
</feature>